<feature type="transmembrane region" description="Helical" evidence="2">
    <location>
        <begin position="224"/>
        <end position="241"/>
    </location>
</feature>
<protein>
    <submittedName>
        <fullName evidence="3">Uncharacterized protein</fullName>
    </submittedName>
</protein>
<evidence type="ECO:0000256" key="1">
    <source>
        <dbReference type="SAM" id="MobiDB-lite"/>
    </source>
</evidence>
<keyword evidence="2" id="KW-0812">Transmembrane</keyword>
<keyword evidence="2" id="KW-0472">Membrane</keyword>
<accession>A0A895XIU0</accession>
<feature type="transmembrane region" description="Helical" evidence="2">
    <location>
        <begin position="195"/>
        <end position="212"/>
    </location>
</feature>
<dbReference type="Proteomes" id="UP000662939">
    <property type="component" value="Chromosome"/>
</dbReference>
<name>A0A895XIU0_9ACTN</name>
<evidence type="ECO:0000256" key="2">
    <source>
        <dbReference type="SAM" id="Phobius"/>
    </source>
</evidence>
<keyword evidence="4" id="KW-1185">Reference proteome</keyword>
<keyword evidence="2" id="KW-1133">Transmembrane helix</keyword>
<dbReference type="EMBL" id="CP070496">
    <property type="protein sequence ID" value="QSB05711.1"/>
    <property type="molecule type" value="Genomic_DNA"/>
</dbReference>
<dbReference type="RefSeq" id="WP_213171723.1">
    <property type="nucleotide sequence ID" value="NZ_CP070496.1"/>
</dbReference>
<organism evidence="3 4">
    <name type="scientific">Natronoglycomyces albus</name>
    <dbReference type="NCBI Taxonomy" id="2811108"/>
    <lineage>
        <taxon>Bacteria</taxon>
        <taxon>Bacillati</taxon>
        <taxon>Actinomycetota</taxon>
        <taxon>Actinomycetes</taxon>
        <taxon>Glycomycetales</taxon>
        <taxon>Glycomycetaceae</taxon>
        <taxon>Natronoglycomyces</taxon>
    </lineage>
</organism>
<feature type="transmembrane region" description="Helical" evidence="2">
    <location>
        <begin position="40"/>
        <end position="58"/>
    </location>
</feature>
<dbReference type="AlphaFoldDB" id="A0A895XIU0"/>
<sequence length="349" mass="38171">MFFLILMCIVALLVTALLLSIAVATFHYRTGPPVDVMAFIGFRVVAFCVAVTLMYFVPTSGSAIDLAWTSLNYWVADRWLPILYHALVLLPLVTVVLTWLADRDWWGRIWSGTVYSEAGFGFISVFLVGGALATAAYLLFQFDVFARVDVFSGFWYGAGSIILAFFYGATIVALLIGTLGWVVTAVTTTFNASTVHPLLAPVGTAALAVGMFMTSFDTADGGGLITWQLVVVALVVAISIGECVRIQEHLDITLRDPIPSLEKANADLVDTDDPLEGGTEILTMAMDERIQKEERITEFLNAIFRPRWRWAPDGMPNRISGDDVSDALEPPGRTMFKRYGSGPGDDVDC</sequence>
<feature type="transmembrane region" description="Helical" evidence="2">
    <location>
        <begin position="120"/>
        <end position="140"/>
    </location>
</feature>
<evidence type="ECO:0000313" key="4">
    <source>
        <dbReference type="Proteomes" id="UP000662939"/>
    </source>
</evidence>
<gene>
    <name evidence="3" type="ORF">JQS30_01930</name>
</gene>
<dbReference type="KEGG" id="nav:JQS30_01930"/>
<feature type="region of interest" description="Disordered" evidence="1">
    <location>
        <begin position="315"/>
        <end position="349"/>
    </location>
</feature>
<reference evidence="3" key="1">
    <citation type="submission" date="2021-02" db="EMBL/GenBank/DDBJ databases">
        <title>Natronoglycomyces albus gen. nov., sp. nov, a haloalkaliphilic actinobacterium from a soda solonchak soil.</title>
        <authorList>
            <person name="Sorokin D.Y."/>
            <person name="Khijniak T.V."/>
            <person name="Zakharycheva A.P."/>
            <person name="Boueva O.V."/>
            <person name="Ariskina E.V."/>
            <person name="Hahnke R.L."/>
            <person name="Bunk B."/>
            <person name="Sproer C."/>
            <person name="Schumann P."/>
            <person name="Evtushenko L.I."/>
            <person name="Kublanov I.V."/>
        </authorList>
    </citation>
    <scope>NUCLEOTIDE SEQUENCE</scope>
    <source>
        <strain evidence="3">DSM 106290</strain>
    </source>
</reference>
<proteinExistence type="predicted"/>
<feature type="transmembrane region" description="Helical" evidence="2">
    <location>
        <begin position="79"/>
        <end position="100"/>
    </location>
</feature>
<evidence type="ECO:0000313" key="3">
    <source>
        <dbReference type="EMBL" id="QSB05711.1"/>
    </source>
</evidence>
<feature type="transmembrane region" description="Helical" evidence="2">
    <location>
        <begin position="161"/>
        <end position="183"/>
    </location>
</feature>